<dbReference type="OrthoDB" id="9790012at2"/>
<evidence type="ECO:0000313" key="1">
    <source>
        <dbReference type="EMBL" id="RDI74780.1"/>
    </source>
</evidence>
<keyword evidence="2" id="KW-1185">Reference proteome</keyword>
<dbReference type="NCBIfam" id="NF047558">
    <property type="entry name" value="TPR_END_plus"/>
    <property type="match status" value="1"/>
</dbReference>
<sequence>MPPFVPLKATFSICAADVSTGEVGCAVQSKYFAVGAVVPWARAGVGAVATQAAGVAAFGPRVLDSLEAGRLLPDALAEALAGDAGRETRQLGAVAASGASAAHTGADCLHWAGHRVGPGYAVQGNILAGEAVVAGMESAFLATGGSLAERLVAALEAGQAAGGDVRGQQSAAVVVERAGAAAESREGVDRICDLRVDDHPRPIEELRRLLGIHLVWDALRRATAHYEARRWREGAELLRGALARHGESAPLLYDLGCFAALTGARDEALAHIARALALDPALRESARADGDLAALADDPRFRELMA</sequence>
<proteinExistence type="predicted"/>
<dbReference type="InterPro" id="IPR011990">
    <property type="entry name" value="TPR-like_helical_dom_sf"/>
</dbReference>
<dbReference type="Gene3D" id="1.25.40.10">
    <property type="entry name" value="Tetratricopeptide repeat domain"/>
    <property type="match status" value="1"/>
</dbReference>
<dbReference type="Gene3D" id="3.60.20.10">
    <property type="entry name" value="Glutamine Phosphoribosylpyrophosphate, subunit 1, domain 1"/>
    <property type="match status" value="1"/>
</dbReference>
<dbReference type="InterPro" id="IPR010430">
    <property type="entry name" value="DUF1028"/>
</dbReference>
<dbReference type="PANTHER" id="PTHR39328">
    <property type="entry name" value="BLL2871 PROTEIN"/>
    <property type="match status" value="1"/>
</dbReference>
<dbReference type="PANTHER" id="PTHR39328:SF1">
    <property type="entry name" value="BLL2871 PROTEIN"/>
    <property type="match status" value="1"/>
</dbReference>
<dbReference type="Proteomes" id="UP000254134">
    <property type="component" value="Unassembled WGS sequence"/>
</dbReference>
<accession>A0A7M2YYG3</accession>
<reference evidence="2" key="2">
    <citation type="journal article" date="2019" name="MicrobiologyOpen">
        <title>High-quality draft genome sequence of Gaiella occulta isolated from a 150 meter deep mineral water borehole and comparison with the genome sequences of other deep-branching lineages of the phylum Actinobacteria.</title>
        <authorList>
            <person name="Severino R."/>
            <person name="Froufe H.J.C."/>
            <person name="Barroso C."/>
            <person name="Albuquerque L."/>
            <person name="Lobo-da-Cunha A."/>
            <person name="da Costa M.S."/>
            <person name="Egas C."/>
        </authorList>
    </citation>
    <scope>NUCLEOTIDE SEQUENCE [LARGE SCALE GENOMIC DNA]</scope>
    <source>
        <strain evidence="2">F2-233</strain>
    </source>
</reference>
<dbReference type="SUPFAM" id="SSF56235">
    <property type="entry name" value="N-terminal nucleophile aminohydrolases (Ntn hydrolases)"/>
    <property type="match status" value="1"/>
</dbReference>
<dbReference type="Pfam" id="PF06267">
    <property type="entry name" value="DUF1028"/>
    <property type="match status" value="1"/>
</dbReference>
<organism evidence="1 2">
    <name type="scientific">Gaiella occulta</name>
    <dbReference type="NCBI Taxonomy" id="1002870"/>
    <lineage>
        <taxon>Bacteria</taxon>
        <taxon>Bacillati</taxon>
        <taxon>Actinomycetota</taxon>
        <taxon>Thermoleophilia</taxon>
        <taxon>Gaiellales</taxon>
        <taxon>Gaiellaceae</taxon>
        <taxon>Gaiella</taxon>
    </lineage>
</organism>
<protein>
    <recommendedName>
        <fullName evidence="3">DUF1028 domain-containing protein</fullName>
    </recommendedName>
</protein>
<dbReference type="InterPro" id="IPR029055">
    <property type="entry name" value="Ntn_hydrolases_N"/>
</dbReference>
<evidence type="ECO:0008006" key="3">
    <source>
        <dbReference type="Google" id="ProtNLM"/>
    </source>
</evidence>
<dbReference type="SUPFAM" id="SSF48452">
    <property type="entry name" value="TPR-like"/>
    <property type="match status" value="1"/>
</dbReference>
<gene>
    <name evidence="1" type="ORF">Gocc_1669</name>
</gene>
<comment type="caution">
    <text evidence="1">The sequence shown here is derived from an EMBL/GenBank/DDBJ whole genome shotgun (WGS) entry which is preliminary data.</text>
</comment>
<dbReference type="RefSeq" id="WP_114796074.1">
    <property type="nucleotide sequence ID" value="NZ_QQZY01000003.1"/>
</dbReference>
<name>A0A7M2YYG3_9ACTN</name>
<evidence type="ECO:0000313" key="2">
    <source>
        <dbReference type="Proteomes" id="UP000254134"/>
    </source>
</evidence>
<reference evidence="1 2" key="1">
    <citation type="submission" date="2018-07" db="EMBL/GenBank/DDBJ databases">
        <title>High-quality-draft genome sequence of Gaiella occulta.</title>
        <authorList>
            <person name="Severino R."/>
            <person name="Froufe H.J.C."/>
            <person name="Rainey F.A."/>
            <person name="Barroso C."/>
            <person name="Albuquerque L."/>
            <person name="Lobo-Da-Cunha A."/>
            <person name="Da Costa M.S."/>
            <person name="Egas C."/>
        </authorList>
    </citation>
    <scope>NUCLEOTIDE SEQUENCE [LARGE SCALE GENOMIC DNA]</scope>
    <source>
        <strain evidence="1 2">F2-233</strain>
    </source>
</reference>
<dbReference type="EMBL" id="QQZY01000003">
    <property type="protein sequence ID" value="RDI74780.1"/>
    <property type="molecule type" value="Genomic_DNA"/>
</dbReference>
<dbReference type="AlphaFoldDB" id="A0A7M2YYG3"/>